<dbReference type="OrthoDB" id="5243563at2"/>
<evidence type="ECO:0000313" key="17">
    <source>
        <dbReference type="EMBL" id="THJ76182.1"/>
    </source>
</evidence>
<name>A0A4S5EVE1_9ACTN</name>
<evidence type="ECO:0000256" key="12">
    <source>
        <dbReference type="ARBA" id="ARBA00025198"/>
    </source>
</evidence>
<keyword evidence="4 14" id="KW-1003">Cell membrane</keyword>
<keyword evidence="5 14" id="KW-0138">CF(0)</keyword>
<dbReference type="RefSeq" id="WP_136446506.1">
    <property type="nucleotide sequence ID" value="NZ_SSXH01000011.1"/>
</dbReference>
<dbReference type="PANTHER" id="PTHR33445:SF1">
    <property type="entry name" value="ATP SYNTHASE SUBUNIT B"/>
    <property type="match status" value="1"/>
</dbReference>
<sequence>MSASATVILLAASESGHSDENVLIPPLSELLIGTLAFGLLVAFFFWKIRPQIAKTYAQRTERIEGGIAHAEAAQREAQALLEQYRAQLTEARTEAARIRDDAHTEGRQIVEELRASAQREIAEIKERADAQLAADRAQIVAQVRREVGVIAIDLASKIVGYQVESTATQARLVDDFIAALDNSAEGAGSTPAPVGSGG</sequence>
<evidence type="ECO:0000256" key="10">
    <source>
        <dbReference type="ARBA" id="ARBA00023136"/>
    </source>
</evidence>
<keyword evidence="6 14" id="KW-0812">Transmembrane</keyword>
<keyword evidence="7 14" id="KW-0375">Hydrogen ion transport</keyword>
<evidence type="ECO:0000256" key="4">
    <source>
        <dbReference type="ARBA" id="ARBA00022475"/>
    </source>
</evidence>
<dbReference type="AlphaFoldDB" id="A0A4S5EVE1"/>
<dbReference type="InterPro" id="IPR028987">
    <property type="entry name" value="ATP_synth_B-like_membr_sf"/>
</dbReference>
<dbReference type="InterPro" id="IPR050059">
    <property type="entry name" value="ATP_synthase_B_chain"/>
</dbReference>
<keyword evidence="8 14" id="KW-1133">Transmembrane helix</keyword>
<dbReference type="InterPro" id="IPR002146">
    <property type="entry name" value="ATP_synth_b/b'su_bac/chlpt"/>
</dbReference>
<evidence type="ECO:0000256" key="14">
    <source>
        <dbReference type="HAMAP-Rule" id="MF_01398"/>
    </source>
</evidence>
<comment type="similarity">
    <text evidence="2 14 15">Belongs to the ATPase B chain family.</text>
</comment>
<evidence type="ECO:0000256" key="2">
    <source>
        <dbReference type="ARBA" id="ARBA00005513"/>
    </source>
</evidence>
<evidence type="ECO:0000256" key="16">
    <source>
        <dbReference type="SAM" id="Coils"/>
    </source>
</evidence>
<dbReference type="EMBL" id="SSXH01000011">
    <property type="protein sequence ID" value="THJ76182.1"/>
    <property type="molecule type" value="Genomic_DNA"/>
</dbReference>
<keyword evidence="16" id="KW-0175">Coiled coil</keyword>
<gene>
    <name evidence="14" type="primary">atpF</name>
    <name evidence="17" type="ORF">E7Y31_01155</name>
</gene>
<reference evidence="17 18" key="1">
    <citation type="submission" date="2019-04" db="EMBL/GenBank/DDBJ databases">
        <title>Draft genome sequences for three unisolated Alnus-infective Frankia Sp+ strains, AgTrS, AiOr and AvVan, the first sequenced Frankia strains able to sporulate in-planta.</title>
        <authorList>
            <person name="Bethencourt L."/>
            <person name="Vautrin F."/>
            <person name="Taib N."/>
            <person name="Dubost A."/>
            <person name="Castro-Garcia L."/>
            <person name="Imbaud O."/>
            <person name="Abrouk D."/>
            <person name="Fournier P."/>
            <person name="Briolay J."/>
            <person name="Nguyen A."/>
            <person name="Normand P."/>
            <person name="Fernandez M.P."/>
            <person name="Brochier-Armanet C."/>
            <person name="Herrera-Belaroussi A."/>
        </authorList>
    </citation>
    <scope>NUCLEOTIDE SEQUENCE [LARGE SCALE GENOMIC DNA]</scope>
    <source>
        <strain evidence="17 18">AvVan</strain>
    </source>
</reference>
<accession>A0A4S5EVE1</accession>
<comment type="subcellular location">
    <subcellularLocation>
        <location evidence="1 14">Cell membrane</location>
        <topology evidence="1 14">Single-pass membrane protein</topology>
    </subcellularLocation>
</comment>
<comment type="function">
    <text evidence="14">Component of the F(0) channel, it forms part of the peripheral stalk, linking F(1) to F(0).</text>
</comment>
<dbReference type="Gene3D" id="1.20.5.620">
    <property type="entry name" value="F1F0 ATP synthase subunit B, membrane domain"/>
    <property type="match status" value="1"/>
</dbReference>
<keyword evidence="11 14" id="KW-0066">ATP synthesis</keyword>
<keyword evidence="3 14" id="KW-0813">Transport</keyword>
<dbReference type="GO" id="GO:0005886">
    <property type="term" value="C:plasma membrane"/>
    <property type="evidence" value="ECO:0007669"/>
    <property type="project" value="UniProtKB-SubCell"/>
</dbReference>
<dbReference type="CDD" id="cd06503">
    <property type="entry name" value="ATP-synt_Fo_b"/>
    <property type="match status" value="1"/>
</dbReference>
<dbReference type="HAMAP" id="MF_01398">
    <property type="entry name" value="ATP_synth_b_bprime"/>
    <property type="match status" value="1"/>
</dbReference>
<dbReference type="GO" id="GO:0046961">
    <property type="term" value="F:proton-transporting ATPase activity, rotational mechanism"/>
    <property type="evidence" value="ECO:0007669"/>
    <property type="project" value="TreeGrafter"/>
</dbReference>
<dbReference type="PANTHER" id="PTHR33445">
    <property type="entry name" value="ATP SYNTHASE SUBUNIT B', CHLOROPLASTIC"/>
    <property type="match status" value="1"/>
</dbReference>
<evidence type="ECO:0000256" key="1">
    <source>
        <dbReference type="ARBA" id="ARBA00004162"/>
    </source>
</evidence>
<feature type="transmembrane region" description="Helical" evidence="14">
    <location>
        <begin position="28"/>
        <end position="46"/>
    </location>
</feature>
<evidence type="ECO:0000256" key="13">
    <source>
        <dbReference type="ARBA" id="ARBA00025830"/>
    </source>
</evidence>
<protein>
    <recommendedName>
        <fullName evidence="14">ATP synthase subunit b</fullName>
    </recommendedName>
    <alternativeName>
        <fullName evidence="14">ATP synthase F(0) sector subunit b</fullName>
    </alternativeName>
    <alternativeName>
        <fullName evidence="14">ATPase subunit I</fullName>
    </alternativeName>
    <alternativeName>
        <fullName evidence="14">F-type ATPase subunit b</fullName>
        <shortName evidence="14">F-ATPase subunit b</shortName>
    </alternativeName>
</protein>
<comment type="caution">
    <text evidence="17">The sequence shown here is derived from an EMBL/GenBank/DDBJ whole genome shotgun (WGS) entry which is preliminary data.</text>
</comment>
<keyword evidence="18" id="KW-1185">Reference proteome</keyword>
<evidence type="ECO:0000256" key="15">
    <source>
        <dbReference type="RuleBase" id="RU003848"/>
    </source>
</evidence>
<organism evidence="17 18">
    <name type="scientific">Candidatus Frankia alpina</name>
    <dbReference type="NCBI Taxonomy" id="2699483"/>
    <lineage>
        <taxon>Bacteria</taxon>
        <taxon>Bacillati</taxon>
        <taxon>Actinomycetota</taxon>
        <taxon>Actinomycetes</taxon>
        <taxon>Frankiales</taxon>
        <taxon>Frankiaceae</taxon>
        <taxon>Frankia</taxon>
    </lineage>
</organism>
<evidence type="ECO:0000256" key="9">
    <source>
        <dbReference type="ARBA" id="ARBA00023065"/>
    </source>
</evidence>
<proteinExistence type="inferred from homology"/>
<evidence type="ECO:0000313" key="18">
    <source>
        <dbReference type="Proteomes" id="UP000305282"/>
    </source>
</evidence>
<dbReference type="InterPro" id="IPR005864">
    <property type="entry name" value="ATP_synth_F0_bsu_bac"/>
</dbReference>
<dbReference type="NCBIfam" id="NF004412">
    <property type="entry name" value="PRK05759.1-3"/>
    <property type="match status" value="1"/>
</dbReference>
<dbReference type="NCBIfam" id="TIGR01144">
    <property type="entry name" value="ATP_synt_b"/>
    <property type="match status" value="1"/>
</dbReference>
<keyword evidence="9 14" id="KW-0406">Ion transport</keyword>
<keyword evidence="10 14" id="KW-0472">Membrane</keyword>
<evidence type="ECO:0000256" key="11">
    <source>
        <dbReference type="ARBA" id="ARBA00023310"/>
    </source>
</evidence>
<evidence type="ECO:0000256" key="8">
    <source>
        <dbReference type="ARBA" id="ARBA00022989"/>
    </source>
</evidence>
<evidence type="ECO:0000256" key="6">
    <source>
        <dbReference type="ARBA" id="ARBA00022692"/>
    </source>
</evidence>
<evidence type="ECO:0000256" key="3">
    <source>
        <dbReference type="ARBA" id="ARBA00022448"/>
    </source>
</evidence>
<dbReference type="GO" id="GO:0046933">
    <property type="term" value="F:proton-transporting ATP synthase activity, rotational mechanism"/>
    <property type="evidence" value="ECO:0007669"/>
    <property type="project" value="UniProtKB-UniRule"/>
</dbReference>
<comment type="subunit">
    <text evidence="13 14">F-type ATPases have 2 components, F(1) - the catalytic core - and F(0) - the membrane proton channel. F(1) has five subunits: alpha(3), beta(3), gamma(1), delta(1), epsilon(1). F(0) has three main subunits: a(1), b(2) and c(10-14). The alpha and beta chains form an alternating ring which encloses part of the gamma chain. F(1) is attached to F(0) by a central stalk formed by the gamma and epsilon chains, while a peripheral stalk is formed by the delta and b chains.</text>
</comment>
<dbReference type="SUPFAM" id="SSF81573">
    <property type="entry name" value="F1F0 ATP synthase subunit B, membrane domain"/>
    <property type="match status" value="1"/>
</dbReference>
<dbReference type="Proteomes" id="UP000305282">
    <property type="component" value="Unassembled WGS sequence"/>
</dbReference>
<evidence type="ECO:0000256" key="5">
    <source>
        <dbReference type="ARBA" id="ARBA00022547"/>
    </source>
</evidence>
<evidence type="ECO:0000256" key="7">
    <source>
        <dbReference type="ARBA" id="ARBA00022781"/>
    </source>
</evidence>
<dbReference type="GO" id="GO:0045259">
    <property type="term" value="C:proton-transporting ATP synthase complex"/>
    <property type="evidence" value="ECO:0007669"/>
    <property type="project" value="UniProtKB-KW"/>
</dbReference>
<comment type="function">
    <text evidence="12 14">F(1)F(0) ATP synthase produces ATP from ADP in the presence of a proton or sodium gradient. F-type ATPases consist of two structural domains, F(1) containing the extramembraneous catalytic core and F(0) containing the membrane proton channel, linked together by a central stalk and a peripheral stalk. During catalysis, ATP synthesis in the catalytic domain of F(1) is coupled via a rotary mechanism of the central stalk subunits to proton translocation.</text>
</comment>
<dbReference type="Pfam" id="PF00430">
    <property type="entry name" value="ATP-synt_B"/>
    <property type="match status" value="1"/>
</dbReference>
<feature type="coiled-coil region" evidence="16">
    <location>
        <begin position="67"/>
        <end position="134"/>
    </location>
</feature>